<proteinExistence type="predicted"/>
<evidence type="ECO:0008006" key="2">
    <source>
        <dbReference type="Google" id="ProtNLM"/>
    </source>
</evidence>
<gene>
    <name evidence="1" type="ORF">OCBIM_22022513mg</name>
</gene>
<protein>
    <recommendedName>
        <fullName evidence="2">ISXO2-like transposase domain-containing protein</fullName>
    </recommendedName>
</protein>
<dbReference type="PANTHER" id="PTHR47163">
    <property type="entry name" value="DDE_TNP_IS1595 DOMAIN-CONTAINING PROTEIN"/>
    <property type="match status" value="1"/>
</dbReference>
<evidence type="ECO:0000313" key="1">
    <source>
        <dbReference type="EMBL" id="KOF84167.1"/>
    </source>
</evidence>
<reference evidence="1" key="1">
    <citation type="submission" date="2015-07" db="EMBL/GenBank/DDBJ databases">
        <title>MeaNS - Measles Nucleotide Surveillance Program.</title>
        <authorList>
            <person name="Tran T."/>
            <person name="Druce J."/>
        </authorList>
    </citation>
    <scope>NUCLEOTIDE SEQUENCE</scope>
    <source>
        <strain evidence="1">UCB-OBI-ISO-001</strain>
        <tissue evidence="1">Gonad</tissue>
    </source>
</reference>
<name>A0A0L8H4Q7_OCTBM</name>
<dbReference type="AlphaFoldDB" id="A0A0L8H4Q7"/>
<dbReference type="PANTHER" id="PTHR47163:SF2">
    <property type="entry name" value="SI:DKEY-17M8.2"/>
    <property type="match status" value="1"/>
</dbReference>
<organism evidence="1">
    <name type="scientific">Octopus bimaculoides</name>
    <name type="common">California two-spotted octopus</name>
    <dbReference type="NCBI Taxonomy" id="37653"/>
    <lineage>
        <taxon>Eukaryota</taxon>
        <taxon>Metazoa</taxon>
        <taxon>Spiralia</taxon>
        <taxon>Lophotrochozoa</taxon>
        <taxon>Mollusca</taxon>
        <taxon>Cephalopoda</taxon>
        <taxon>Coleoidea</taxon>
        <taxon>Octopodiformes</taxon>
        <taxon>Octopoda</taxon>
        <taxon>Incirrata</taxon>
        <taxon>Octopodidae</taxon>
        <taxon>Octopus</taxon>
    </lineage>
</organism>
<accession>A0A0L8H4Q7</accession>
<sequence>MESMMCKFNGGWDREDKNRFLVFVPDRSSETLLPLIKKFIKPGTTIYSDYWSASY</sequence>
<dbReference type="EMBL" id="KQ419238">
    <property type="protein sequence ID" value="KOF84167.1"/>
    <property type="molecule type" value="Genomic_DNA"/>
</dbReference>
<dbReference type="InterPro" id="IPR053164">
    <property type="entry name" value="IS1016-like_transposase"/>
</dbReference>